<protein>
    <recommendedName>
        <fullName evidence="3">UBN2_3 domain-containing protein</fullName>
    </recommendedName>
</protein>
<keyword evidence="2" id="KW-1185">Reference proteome</keyword>
<accession>A0AAV1WNE1</accession>
<reference evidence="1 2" key="1">
    <citation type="submission" date="2024-03" db="EMBL/GenBank/DDBJ databases">
        <authorList>
            <person name="Martinez-Hernandez J."/>
        </authorList>
    </citation>
    <scope>NUCLEOTIDE SEQUENCE [LARGE SCALE GENOMIC DNA]</scope>
</reference>
<gene>
    <name evidence="1" type="ORF">LLUT_LOCUS11995</name>
</gene>
<name>A0AAV1WNE1_LUPLU</name>
<evidence type="ECO:0000313" key="1">
    <source>
        <dbReference type="EMBL" id="CAL0310935.1"/>
    </source>
</evidence>
<dbReference type="AlphaFoldDB" id="A0AAV1WNE1"/>
<comment type="caution">
    <text evidence="1">The sequence shown here is derived from an EMBL/GenBank/DDBJ whole genome shotgun (WGS) entry which is preliminary data.</text>
</comment>
<evidence type="ECO:0008006" key="3">
    <source>
        <dbReference type="Google" id="ProtNLM"/>
    </source>
</evidence>
<sequence>MEPASFNAFALGNGCVKFNGLNYADWSEQIQFQLGVLELDLAIIMDNEPTITKTSSEADKTLYEAWERSNRLSLSLMKMSISDNVKPSMPKTNNAREFMRMIKEYSQSDITDKSVVGNL</sequence>
<dbReference type="Proteomes" id="UP001497480">
    <property type="component" value="Unassembled WGS sequence"/>
</dbReference>
<dbReference type="EMBL" id="CAXHTB010000008">
    <property type="protein sequence ID" value="CAL0310935.1"/>
    <property type="molecule type" value="Genomic_DNA"/>
</dbReference>
<organism evidence="1 2">
    <name type="scientific">Lupinus luteus</name>
    <name type="common">European yellow lupine</name>
    <dbReference type="NCBI Taxonomy" id="3873"/>
    <lineage>
        <taxon>Eukaryota</taxon>
        <taxon>Viridiplantae</taxon>
        <taxon>Streptophyta</taxon>
        <taxon>Embryophyta</taxon>
        <taxon>Tracheophyta</taxon>
        <taxon>Spermatophyta</taxon>
        <taxon>Magnoliopsida</taxon>
        <taxon>eudicotyledons</taxon>
        <taxon>Gunneridae</taxon>
        <taxon>Pentapetalae</taxon>
        <taxon>rosids</taxon>
        <taxon>fabids</taxon>
        <taxon>Fabales</taxon>
        <taxon>Fabaceae</taxon>
        <taxon>Papilionoideae</taxon>
        <taxon>50 kb inversion clade</taxon>
        <taxon>genistoids sensu lato</taxon>
        <taxon>core genistoids</taxon>
        <taxon>Genisteae</taxon>
        <taxon>Lupinus</taxon>
    </lineage>
</organism>
<proteinExistence type="predicted"/>
<evidence type="ECO:0000313" key="2">
    <source>
        <dbReference type="Proteomes" id="UP001497480"/>
    </source>
</evidence>